<dbReference type="Proteomes" id="UP001362999">
    <property type="component" value="Unassembled WGS sequence"/>
</dbReference>
<evidence type="ECO:0000313" key="8">
    <source>
        <dbReference type="Proteomes" id="UP001362999"/>
    </source>
</evidence>
<dbReference type="GO" id="GO:0046872">
    <property type="term" value="F:metal ion binding"/>
    <property type="evidence" value="ECO:0007669"/>
    <property type="project" value="UniProtKB-KW"/>
</dbReference>
<keyword evidence="8" id="KW-1185">Reference proteome</keyword>
<accession>A0AAW0CR42</accession>
<name>A0AAW0CR42_9AGAR</name>
<evidence type="ECO:0000256" key="4">
    <source>
        <dbReference type="ARBA" id="ARBA00023125"/>
    </source>
</evidence>
<comment type="caution">
    <text evidence="7">The sequence shown here is derived from an EMBL/GenBank/DDBJ whole genome shotgun (WGS) entry which is preliminary data.</text>
</comment>
<dbReference type="CDD" id="cd12148">
    <property type="entry name" value="fungal_TF_MHR"/>
    <property type="match status" value="1"/>
</dbReference>
<keyword evidence="5" id="KW-0804">Transcription</keyword>
<gene>
    <name evidence="7" type="ORF">R3P38DRAFT_3448406</name>
</gene>
<reference evidence="7 8" key="1">
    <citation type="journal article" date="2024" name="J Genomics">
        <title>Draft genome sequencing and assembly of Favolaschia claudopus CIRM-BRFM 2984 isolated from oak limbs.</title>
        <authorList>
            <person name="Navarro D."/>
            <person name="Drula E."/>
            <person name="Chaduli D."/>
            <person name="Cazenave R."/>
            <person name="Ahrendt S."/>
            <person name="Wang J."/>
            <person name="Lipzen A."/>
            <person name="Daum C."/>
            <person name="Barry K."/>
            <person name="Grigoriev I.V."/>
            <person name="Favel A."/>
            <person name="Rosso M.N."/>
            <person name="Martin F."/>
        </authorList>
    </citation>
    <scope>NUCLEOTIDE SEQUENCE [LARGE SCALE GENOMIC DNA]</scope>
    <source>
        <strain evidence="7 8">CIRM-BRFM 2984</strain>
    </source>
</reference>
<organism evidence="7 8">
    <name type="scientific">Favolaschia claudopus</name>
    <dbReference type="NCBI Taxonomy" id="2862362"/>
    <lineage>
        <taxon>Eukaryota</taxon>
        <taxon>Fungi</taxon>
        <taxon>Dikarya</taxon>
        <taxon>Basidiomycota</taxon>
        <taxon>Agaricomycotina</taxon>
        <taxon>Agaricomycetes</taxon>
        <taxon>Agaricomycetidae</taxon>
        <taxon>Agaricales</taxon>
        <taxon>Marasmiineae</taxon>
        <taxon>Mycenaceae</taxon>
        <taxon>Favolaschia</taxon>
    </lineage>
</organism>
<keyword evidence="2" id="KW-0862">Zinc</keyword>
<keyword evidence="3" id="KW-0805">Transcription regulation</keyword>
<dbReference type="EMBL" id="JAWWNJ010000013">
    <property type="protein sequence ID" value="KAK7042469.1"/>
    <property type="molecule type" value="Genomic_DNA"/>
</dbReference>
<evidence type="ECO:0000256" key="5">
    <source>
        <dbReference type="ARBA" id="ARBA00023163"/>
    </source>
</evidence>
<sequence>MLHNALLSICAVFSDDLHLRDIRTRQYFASAAQARLFEDIRKPNLSIVLALAFIGSFYSDKDDRVQAELFFGMSTRLSMTLGLGLDSTHWVKAGLITHDEMVGRNCAHWNIFSLVIRFAFAFGEWNDNPSPRTCAWALLFGGNSVVLLIGYANAVHRSRNGSGTVVLCPSKTYHRSRVISPSHSTRPPALFRIARQIIDTINGLQPLVQLNYPQIEKQVAKIDLELNNWRNQLPPQLDITPTNQSQSLHNGSCCTRVLVVFYRFTQTLLLLHEVLVGCGPTLRRLCISAAEKILELVRTWSSLYNLRHSSLTMQQVIFSAGTIFLLRALKATAGPSIAHDVVDEALAQTEMLLKRRLGQAGEDAANERKAPSQAESTCVTVPFPLAPMAMPSYTFNLDPPYSPIADEMLDFFGELQDSSTYCDSVDSLQRECLMTLPGLDLDAFLIPSYGSAWEPQDFSQHASSSSFPE</sequence>
<keyword evidence="1" id="KW-0479">Metal-binding</keyword>
<dbReference type="PANTHER" id="PTHR31313:SF81">
    <property type="entry name" value="TY1 ENHANCER ACTIVATOR"/>
    <property type="match status" value="1"/>
</dbReference>
<evidence type="ECO:0000313" key="7">
    <source>
        <dbReference type="EMBL" id="KAK7042469.1"/>
    </source>
</evidence>
<evidence type="ECO:0000256" key="1">
    <source>
        <dbReference type="ARBA" id="ARBA00022723"/>
    </source>
</evidence>
<dbReference type="GO" id="GO:0003677">
    <property type="term" value="F:DNA binding"/>
    <property type="evidence" value="ECO:0007669"/>
    <property type="project" value="UniProtKB-KW"/>
</dbReference>
<dbReference type="AlphaFoldDB" id="A0AAW0CR42"/>
<evidence type="ECO:0000256" key="3">
    <source>
        <dbReference type="ARBA" id="ARBA00023015"/>
    </source>
</evidence>
<protein>
    <submittedName>
        <fullName evidence="7">Zn(2)-C6 fungal-type domain-containing protein</fullName>
    </submittedName>
</protein>
<proteinExistence type="predicted"/>
<evidence type="ECO:0000256" key="6">
    <source>
        <dbReference type="ARBA" id="ARBA00023242"/>
    </source>
</evidence>
<keyword evidence="6" id="KW-0539">Nucleus</keyword>
<keyword evidence="4" id="KW-0238">DNA-binding</keyword>
<dbReference type="PANTHER" id="PTHR31313">
    <property type="entry name" value="TY1 ENHANCER ACTIVATOR"/>
    <property type="match status" value="1"/>
</dbReference>
<evidence type="ECO:0000256" key="2">
    <source>
        <dbReference type="ARBA" id="ARBA00022833"/>
    </source>
</evidence>
<dbReference type="InterPro" id="IPR051615">
    <property type="entry name" value="Transcr_Regulatory_Elem"/>
</dbReference>